<dbReference type="InterPro" id="IPR009057">
    <property type="entry name" value="Homeodomain-like_sf"/>
</dbReference>
<dbReference type="SUPFAM" id="SSF46689">
    <property type="entry name" value="Homeodomain-like"/>
    <property type="match status" value="1"/>
</dbReference>
<keyword evidence="3 5" id="KW-0238">DNA-binding</keyword>
<proteinExistence type="predicted"/>
<dbReference type="Pfam" id="PF02909">
    <property type="entry name" value="TetR_C_1"/>
    <property type="match status" value="1"/>
</dbReference>
<dbReference type="InterPro" id="IPR004111">
    <property type="entry name" value="Repressor_TetR_C"/>
</dbReference>
<evidence type="ECO:0000256" key="1">
    <source>
        <dbReference type="ARBA" id="ARBA00022491"/>
    </source>
</evidence>
<dbReference type="EMBL" id="AP023359">
    <property type="protein sequence ID" value="BCJ67620.1"/>
    <property type="molecule type" value="Genomic_DNA"/>
</dbReference>
<evidence type="ECO:0000313" key="7">
    <source>
        <dbReference type="EMBL" id="BCJ67620.1"/>
    </source>
</evidence>
<dbReference type="PANTHER" id="PTHR30055">
    <property type="entry name" value="HTH-TYPE TRANSCRIPTIONAL REGULATOR RUTR"/>
    <property type="match status" value="1"/>
</dbReference>
<keyword evidence="8" id="KW-1185">Reference proteome</keyword>
<dbReference type="Proteomes" id="UP000680866">
    <property type="component" value="Chromosome"/>
</dbReference>
<feature type="domain" description="HTH tetR-type" evidence="6">
    <location>
        <begin position="6"/>
        <end position="66"/>
    </location>
</feature>
<organism evidence="7 8">
    <name type="scientific">Polymorphospora rubra</name>
    <dbReference type="NCBI Taxonomy" id="338584"/>
    <lineage>
        <taxon>Bacteria</taxon>
        <taxon>Bacillati</taxon>
        <taxon>Actinomycetota</taxon>
        <taxon>Actinomycetes</taxon>
        <taxon>Micromonosporales</taxon>
        <taxon>Micromonosporaceae</taxon>
        <taxon>Polymorphospora</taxon>
    </lineage>
</organism>
<evidence type="ECO:0000256" key="3">
    <source>
        <dbReference type="ARBA" id="ARBA00023125"/>
    </source>
</evidence>
<feature type="DNA-binding region" description="H-T-H motif" evidence="5">
    <location>
        <begin position="29"/>
        <end position="48"/>
    </location>
</feature>
<dbReference type="GO" id="GO:0000976">
    <property type="term" value="F:transcription cis-regulatory region binding"/>
    <property type="evidence" value="ECO:0007669"/>
    <property type="project" value="TreeGrafter"/>
</dbReference>
<dbReference type="InterPro" id="IPR003012">
    <property type="entry name" value="Tet_transcr_reg_TetR"/>
</dbReference>
<evidence type="ECO:0000313" key="8">
    <source>
        <dbReference type="Proteomes" id="UP000680866"/>
    </source>
</evidence>
<dbReference type="PROSITE" id="PS50977">
    <property type="entry name" value="HTH_TETR_2"/>
    <property type="match status" value="1"/>
</dbReference>
<dbReference type="GO" id="GO:0003700">
    <property type="term" value="F:DNA-binding transcription factor activity"/>
    <property type="evidence" value="ECO:0007669"/>
    <property type="project" value="TreeGrafter"/>
</dbReference>
<accession>A0A810N3W6</accession>
<dbReference type="AlphaFoldDB" id="A0A810N3W6"/>
<evidence type="ECO:0000256" key="4">
    <source>
        <dbReference type="ARBA" id="ARBA00023163"/>
    </source>
</evidence>
<dbReference type="GO" id="GO:0046677">
    <property type="term" value="P:response to antibiotic"/>
    <property type="evidence" value="ECO:0007669"/>
    <property type="project" value="InterPro"/>
</dbReference>
<evidence type="ECO:0000259" key="6">
    <source>
        <dbReference type="PROSITE" id="PS50977"/>
    </source>
</evidence>
<keyword evidence="4" id="KW-0804">Transcription</keyword>
<keyword evidence="2" id="KW-0805">Transcription regulation</keyword>
<dbReference type="InterPro" id="IPR050109">
    <property type="entry name" value="HTH-type_TetR-like_transc_reg"/>
</dbReference>
<dbReference type="Pfam" id="PF00440">
    <property type="entry name" value="TetR_N"/>
    <property type="match status" value="1"/>
</dbReference>
<dbReference type="InterPro" id="IPR001647">
    <property type="entry name" value="HTH_TetR"/>
</dbReference>
<dbReference type="InterPro" id="IPR036271">
    <property type="entry name" value="Tet_transcr_reg_TetR-rel_C_sf"/>
</dbReference>
<protein>
    <recommendedName>
        <fullName evidence="6">HTH tetR-type domain-containing protein</fullName>
    </recommendedName>
</protein>
<sequence>MSRTRPLTPELIAAAALEVGDREGAKAMSMRRIAAELGCDPMALYRHFADRDALLDAVADLALNDVPDPDPAAGWEDRLRHLAGGIRSAALAHPGIAAHIAGRPPLHGNGRRLALAMITALVDAGLSPTQAIRTAQALVAYLSAALAMAVRVGGDGRDERWHHVNRALSESAGQPVGDALPPTGSEEQFSYGLRLLLAGIRAEAHDGRPRQHGVTTAGGG</sequence>
<dbReference type="PANTHER" id="PTHR30055:SF151">
    <property type="entry name" value="TRANSCRIPTIONAL REGULATORY PROTEIN"/>
    <property type="match status" value="1"/>
</dbReference>
<dbReference type="KEGG" id="pry:Prubr_46410"/>
<name>A0A810N3W6_9ACTN</name>
<reference evidence="7" key="1">
    <citation type="submission" date="2020-08" db="EMBL/GenBank/DDBJ databases">
        <title>Whole genome shotgun sequence of Polymorphospora rubra NBRC 101157.</title>
        <authorList>
            <person name="Komaki H."/>
            <person name="Tamura T."/>
        </authorList>
    </citation>
    <scope>NUCLEOTIDE SEQUENCE</scope>
    <source>
        <strain evidence="7">NBRC 101157</strain>
    </source>
</reference>
<evidence type="ECO:0000256" key="5">
    <source>
        <dbReference type="PROSITE-ProRule" id="PRU00335"/>
    </source>
</evidence>
<dbReference type="SUPFAM" id="SSF48498">
    <property type="entry name" value="Tetracyclin repressor-like, C-terminal domain"/>
    <property type="match status" value="1"/>
</dbReference>
<dbReference type="Gene3D" id="1.10.357.10">
    <property type="entry name" value="Tetracycline Repressor, domain 2"/>
    <property type="match status" value="1"/>
</dbReference>
<keyword evidence="1" id="KW-0678">Repressor</keyword>
<evidence type="ECO:0000256" key="2">
    <source>
        <dbReference type="ARBA" id="ARBA00023015"/>
    </source>
</evidence>
<gene>
    <name evidence="7" type="ORF">Prubr_46410</name>
</gene>
<dbReference type="GO" id="GO:0045892">
    <property type="term" value="P:negative regulation of DNA-templated transcription"/>
    <property type="evidence" value="ECO:0007669"/>
    <property type="project" value="InterPro"/>
</dbReference>
<dbReference type="PRINTS" id="PR00400">
    <property type="entry name" value="TETREPRESSOR"/>
</dbReference>
<dbReference type="RefSeq" id="WP_212816929.1">
    <property type="nucleotide sequence ID" value="NZ_AP023359.1"/>
</dbReference>